<comment type="caution">
    <text evidence="2">The sequence shown here is derived from an EMBL/GenBank/DDBJ whole genome shotgun (WGS) entry which is preliminary data.</text>
</comment>
<sequence>MSKGIGASLKSLPLVPLAVNLFVLLSAFIAWQPWKQEITQKIFFPFGVMVLLCLSFFSISKRKLSNWPIGLFLLWSLASVFIHAHIFDNSFTWRYFNFYLMSEGFIHVLFAGVLFKLIYEYVDNLPCLIVPMMVYLGRAVYIKSLTPIFAVVICVLIYCAIKQRWFFFSWISIATTWFVYSNWQYVVMKAQARIEAWPIVFKQLSLVGASL</sequence>
<proteinExistence type="predicted"/>
<dbReference type="AlphaFoldDB" id="A0A0F9CLW7"/>
<dbReference type="EMBL" id="LAZR01032698">
    <property type="protein sequence ID" value="KKL50164.1"/>
    <property type="molecule type" value="Genomic_DNA"/>
</dbReference>
<feature type="transmembrane region" description="Helical" evidence="1">
    <location>
        <begin position="42"/>
        <end position="60"/>
    </location>
</feature>
<organism evidence="2">
    <name type="scientific">marine sediment metagenome</name>
    <dbReference type="NCBI Taxonomy" id="412755"/>
    <lineage>
        <taxon>unclassified sequences</taxon>
        <taxon>metagenomes</taxon>
        <taxon>ecological metagenomes</taxon>
    </lineage>
</organism>
<name>A0A0F9CLW7_9ZZZZ</name>
<feature type="transmembrane region" description="Helical" evidence="1">
    <location>
        <begin position="12"/>
        <end position="30"/>
    </location>
</feature>
<keyword evidence="1" id="KW-0472">Membrane</keyword>
<keyword evidence="1" id="KW-1133">Transmembrane helix</keyword>
<protein>
    <submittedName>
        <fullName evidence="2">Uncharacterized protein</fullName>
    </submittedName>
</protein>
<feature type="transmembrane region" description="Helical" evidence="1">
    <location>
        <begin position="67"/>
        <end position="86"/>
    </location>
</feature>
<feature type="transmembrane region" description="Helical" evidence="1">
    <location>
        <begin position="98"/>
        <end position="119"/>
    </location>
</feature>
<evidence type="ECO:0000256" key="1">
    <source>
        <dbReference type="SAM" id="Phobius"/>
    </source>
</evidence>
<reference evidence="2" key="1">
    <citation type="journal article" date="2015" name="Nature">
        <title>Complex archaea that bridge the gap between prokaryotes and eukaryotes.</title>
        <authorList>
            <person name="Spang A."/>
            <person name="Saw J.H."/>
            <person name="Jorgensen S.L."/>
            <person name="Zaremba-Niedzwiedzka K."/>
            <person name="Martijn J."/>
            <person name="Lind A.E."/>
            <person name="van Eijk R."/>
            <person name="Schleper C."/>
            <person name="Guy L."/>
            <person name="Ettema T.J."/>
        </authorList>
    </citation>
    <scope>NUCLEOTIDE SEQUENCE</scope>
</reference>
<feature type="transmembrane region" description="Helical" evidence="1">
    <location>
        <begin position="140"/>
        <end position="158"/>
    </location>
</feature>
<gene>
    <name evidence="2" type="ORF">LCGC14_2308260</name>
</gene>
<feature type="transmembrane region" description="Helical" evidence="1">
    <location>
        <begin position="164"/>
        <end position="183"/>
    </location>
</feature>
<evidence type="ECO:0000313" key="2">
    <source>
        <dbReference type="EMBL" id="KKL50164.1"/>
    </source>
</evidence>
<keyword evidence="1" id="KW-0812">Transmembrane</keyword>
<accession>A0A0F9CLW7</accession>